<dbReference type="RefSeq" id="WP_198574795.1">
    <property type="nucleotide sequence ID" value="NZ_JADWOX010000002.1"/>
</dbReference>
<evidence type="ECO:0008006" key="4">
    <source>
        <dbReference type="Google" id="ProtNLM"/>
    </source>
</evidence>
<dbReference type="Proteomes" id="UP000639859">
    <property type="component" value="Unassembled WGS sequence"/>
</dbReference>
<reference evidence="2 3" key="1">
    <citation type="submission" date="2020-11" db="EMBL/GenBank/DDBJ databases">
        <title>genome sequence of strain KACC 18849.</title>
        <authorList>
            <person name="Gao J."/>
            <person name="Zhang X."/>
        </authorList>
    </citation>
    <scope>NUCLEOTIDE SEQUENCE [LARGE SCALE GENOMIC DNA]</scope>
    <source>
        <strain evidence="2 3">KACC 18849</strain>
    </source>
</reference>
<accession>A0ABS0ST62</accession>
<evidence type="ECO:0000313" key="3">
    <source>
        <dbReference type="Proteomes" id="UP000639859"/>
    </source>
</evidence>
<keyword evidence="3" id="KW-1185">Reference proteome</keyword>
<protein>
    <recommendedName>
        <fullName evidence="4">Outer membrane protein beta-barrel domain-containing protein</fullName>
    </recommendedName>
</protein>
<sequence>MKTRIFVASLGAALLAAAGGAHAQEGGNFAVGGNIGTPGAGIEAQYRLNDSFVVRGGGDWLDYDHDETYSGVAYKGNITSKTGGVFLDWHPMQGGFFVSGGSYFGKRKLDLSGAPTENTEIGGATFTPAQIGTISGHVELSDAQPFVGLGWDNTFSGDGGWGFRVLGGVSFSDSPKVDLTASGGTLSNDPTFQQRLREEEAEVRDDAKDFKYFPVAQIGLTYRF</sequence>
<proteinExistence type="predicted"/>
<evidence type="ECO:0000313" key="2">
    <source>
        <dbReference type="EMBL" id="MBI1682850.1"/>
    </source>
</evidence>
<dbReference type="Gene3D" id="2.40.160.170">
    <property type="match status" value="1"/>
</dbReference>
<organism evidence="2 3">
    <name type="scientific">Caulobacter hibisci</name>
    <dbReference type="NCBI Taxonomy" id="2035993"/>
    <lineage>
        <taxon>Bacteria</taxon>
        <taxon>Pseudomonadati</taxon>
        <taxon>Pseudomonadota</taxon>
        <taxon>Alphaproteobacteria</taxon>
        <taxon>Caulobacterales</taxon>
        <taxon>Caulobacteraceae</taxon>
        <taxon>Caulobacter</taxon>
    </lineage>
</organism>
<comment type="caution">
    <text evidence="2">The sequence shown here is derived from an EMBL/GenBank/DDBJ whole genome shotgun (WGS) entry which is preliminary data.</text>
</comment>
<feature type="chain" id="PRO_5047370103" description="Outer membrane protein beta-barrel domain-containing protein" evidence="1">
    <location>
        <begin position="24"/>
        <end position="224"/>
    </location>
</feature>
<name>A0ABS0ST62_9CAUL</name>
<feature type="signal peptide" evidence="1">
    <location>
        <begin position="1"/>
        <end position="23"/>
    </location>
</feature>
<gene>
    <name evidence="2" type="ORF">I4Q42_04120</name>
</gene>
<dbReference type="EMBL" id="JADWOX010000002">
    <property type="protein sequence ID" value="MBI1682850.1"/>
    <property type="molecule type" value="Genomic_DNA"/>
</dbReference>
<keyword evidence="1" id="KW-0732">Signal</keyword>
<evidence type="ECO:0000256" key="1">
    <source>
        <dbReference type="SAM" id="SignalP"/>
    </source>
</evidence>